<dbReference type="EMBL" id="CM046102">
    <property type="protein sequence ID" value="KAI8440152.1"/>
    <property type="molecule type" value="Genomic_DNA"/>
</dbReference>
<dbReference type="Proteomes" id="UP001064048">
    <property type="component" value="Chromosome 2"/>
</dbReference>
<accession>A0ACC0KUJ8</accession>
<proteinExistence type="predicted"/>
<comment type="caution">
    <text evidence="1">The sequence shown here is derived from an EMBL/GenBank/DDBJ whole genome shotgun (WGS) entry which is preliminary data.</text>
</comment>
<gene>
    <name evidence="1" type="ORF">MSG28_001548</name>
</gene>
<protein>
    <submittedName>
        <fullName evidence="1">Uncharacterized protein</fullName>
    </submittedName>
</protein>
<sequence>MPCGKRPLVKTWDKPRHIRVITPSVLEQTEASVKIHWKKVIRDLELFYKDDQGDINKAYSMSDFEPSVEEEEVDVEDEEWSESSDTEEKLPARSKSIVRSMVRSKSLVSTKSMTKSMSKSFLKFNSKQFSKSFSSKSRHKSVAAISSIDETAATNDDLIVQPSIGGIRRYLRRAKNPHFDMLYCNESETDMIKWKSKYKQKTMEVSASDEFSKKAEIMTKKISKEFYEWWVDLGNLEFKSEIKRPEDIEDLFQVWFDEHASRGLILDPKILPCVLQSIANYVGVPRTSCPRVLKRQIAYDIHAETSPEHTTAFGTGLPQKMKHIPPKNNTEKMWHCVVIPEDLKSMSAVWDDVSHLTKRFSYVLGFLYSIFLIMFGVLTYTFNATDMIGMWSPIFTLYVAGSGTIILFVLTVDIKLFTRRIRKQVEKLRHKEEEMELEHLRQTIARVAFLHIMAGNICLWVSAVITETQLAYRAYEWVQIEKNKIGIFFIIWRYIGKCCHSREEVRDFHHSLYAQTPHVLDIHISCRNSMGGLFSSLFVIVILIVSIIMGFVFGTMDNEYLQRIGHITTHSIELFFHGTMLFVTAVAFWKTRTLDINKHPVPWLDDALLYICVPAFFLETMFTTVATISALHIIQFLDTITMSLQMIIQMAFIVDGCGGVVTLEDCGAQSRAAN</sequence>
<name>A0ACC0KUJ8_CHOFU</name>
<reference evidence="1 2" key="1">
    <citation type="journal article" date="2022" name="Genome Biol. Evol.">
        <title>The Spruce Budworm Genome: Reconstructing the Evolutionary History of Antifreeze Proteins.</title>
        <authorList>
            <person name="Beliveau C."/>
            <person name="Gagne P."/>
            <person name="Picq S."/>
            <person name="Vernygora O."/>
            <person name="Keeling C.I."/>
            <person name="Pinkney K."/>
            <person name="Doucet D."/>
            <person name="Wen F."/>
            <person name="Johnston J.S."/>
            <person name="Maaroufi H."/>
            <person name="Boyle B."/>
            <person name="Laroche J."/>
            <person name="Dewar K."/>
            <person name="Juretic N."/>
            <person name="Blackburn G."/>
            <person name="Nisole A."/>
            <person name="Brunet B."/>
            <person name="Brandao M."/>
            <person name="Lumley L."/>
            <person name="Duan J."/>
            <person name="Quan G."/>
            <person name="Lucarotti C.J."/>
            <person name="Roe A.D."/>
            <person name="Sperling F.A.H."/>
            <person name="Levesque R.C."/>
            <person name="Cusson M."/>
        </authorList>
    </citation>
    <scope>NUCLEOTIDE SEQUENCE [LARGE SCALE GENOMIC DNA]</scope>
    <source>
        <strain evidence="1">Glfc:IPQL:Cfum</strain>
    </source>
</reference>
<evidence type="ECO:0000313" key="2">
    <source>
        <dbReference type="Proteomes" id="UP001064048"/>
    </source>
</evidence>
<evidence type="ECO:0000313" key="1">
    <source>
        <dbReference type="EMBL" id="KAI8440152.1"/>
    </source>
</evidence>
<keyword evidence="2" id="KW-1185">Reference proteome</keyword>
<organism evidence="1 2">
    <name type="scientific">Choristoneura fumiferana</name>
    <name type="common">Spruce budworm moth</name>
    <name type="synonym">Archips fumiferana</name>
    <dbReference type="NCBI Taxonomy" id="7141"/>
    <lineage>
        <taxon>Eukaryota</taxon>
        <taxon>Metazoa</taxon>
        <taxon>Ecdysozoa</taxon>
        <taxon>Arthropoda</taxon>
        <taxon>Hexapoda</taxon>
        <taxon>Insecta</taxon>
        <taxon>Pterygota</taxon>
        <taxon>Neoptera</taxon>
        <taxon>Endopterygota</taxon>
        <taxon>Lepidoptera</taxon>
        <taxon>Glossata</taxon>
        <taxon>Ditrysia</taxon>
        <taxon>Tortricoidea</taxon>
        <taxon>Tortricidae</taxon>
        <taxon>Tortricinae</taxon>
        <taxon>Choristoneura</taxon>
    </lineage>
</organism>